<comment type="subcellular location">
    <subcellularLocation>
        <location evidence="1">Nucleus</location>
    </subcellularLocation>
</comment>
<dbReference type="PANTHER" id="PTHR12172">
    <property type="entry name" value="CELL CYCLE CHECKPOINT PROTEIN RAD17"/>
    <property type="match status" value="1"/>
</dbReference>
<reference evidence="10" key="1">
    <citation type="submission" date="2020-01" db="EMBL/GenBank/DDBJ databases">
        <title>Draft genome sequence of the Termite Coptotermes fromosanus.</title>
        <authorList>
            <person name="Itakura S."/>
            <person name="Yosikawa Y."/>
            <person name="Umezawa K."/>
        </authorList>
    </citation>
    <scope>NUCLEOTIDE SEQUENCE [LARGE SCALE GENOMIC DNA]</scope>
</reference>
<evidence type="ECO:0000313" key="10">
    <source>
        <dbReference type="Proteomes" id="UP000502823"/>
    </source>
</evidence>
<dbReference type="GO" id="GO:0033314">
    <property type="term" value="P:mitotic DNA replication checkpoint signaling"/>
    <property type="evidence" value="ECO:0007669"/>
    <property type="project" value="TreeGrafter"/>
</dbReference>
<protein>
    <recommendedName>
        <fullName evidence="11">AAA+ ATPase domain-containing protein</fullName>
    </recommendedName>
</protein>
<evidence type="ECO:0000256" key="7">
    <source>
        <dbReference type="ARBA" id="ARBA00023306"/>
    </source>
</evidence>
<dbReference type="GO" id="GO:0003682">
    <property type="term" value="F:chromatin binding"/>
    <property type="evidence" value="ECO:0007669"/>
    <property type="project" value="TreeGrafter"/>
</dbReference>
<comment type="similarity">
    <text evidence="2">Belongs to the rad17/RAD24 family.</text>
</comment>
<evidence type="ECO:0000313" key="9">
    <source>
        <dbReference type="EMBL" id="GFG39464.1"/>
    </source>
</evidence>
<evidence type="ECO:0000256" key="5">
    <source>
        <dbReference type="ARBA" id="ARBA00022840"/>
    </source>
</evidence>
<dbReference type="GO" id="GO:0000077">
    <property type="term" value="P:DNA damage checkpoint signaling"/>
    <property type="evidence" value="ECO:0007669"/>
    <property type="project" value="TreeGrafter"/>
</dbReference>
<evidence type="ECO:0008006" key="11">
    <source>
        <dbReference type="Google" id="ProtNLM"/>
    </source>
</evidence>
<dbReference type="OrthoDB" id="10265971at2759"/>
<dbReference type="Proteomes" id="UP000502823">
    <property type="component" value="Unassembled WGS sequence"/>
</dbReference>
<evidence type="ECO:0000256" key="3">
    <source>
        <dbReference type="ARBA" id="ARBA00022741"/>
    </source>
</evidence>
<sequence length="607" mass="68607">MAFKLNWISASFDKDKPDEVIDVDNLRMEPAIDEVQRMNYSCTKEKIMTKDWLKEYAPKIPSELVLQKPKLDQLNAWLQIATKRVGMAPILLITGPPGVGKSTALKVLAAVQHIQLTEWETPVDIDNAELAGSGHLIQSQASRFEAFLLNSGRYVSLLDNGKGMKKLILVKEFPNVFTLHPTQLFDILRRYHVMGRVPIVFSLQEQTEGSRGIFPKQFLEELNIQQISFNKVPNKSIMKALKRICTLNKTFSAPSADILEKIVECVHGDIRNAVLQLSYELVQDKHGTIKQHNSHSVRHASHKQKSKIIKPSTVGRQNSVKMSKKQSSGNKSSKEFEAGGKDRQLPIFQRVGRLLYPKKSQDVAFLTHNPEEIVDQTLAHPGRLLHMVLENYLKVFRDMNDSCRAIHYASDADTMMSEFRERELTLPMALSTLARGFMTCKSTASRKWTPLTNQEYFTVRQRTRAVREQIISTNPKYVLMPRDATMDILPIIYGGLSSRLDSHPCEDELCDTSDDEADMVLLAEGSKNLQHCLSTVIDAASGIQVAPKEVVTAEKSDADNIKGEECMTGTPYEIQESESDDESKISEELPKAWLDNDIEFINNVHHF</sequence>
<evidence type="ECO:0000256" key="1">
    <source>
        <dbReference type="ARBA" id="ARBA00004123"/>
    </source>
</evidence>
<dbReference type="PANTHER" id="PTHR12172:SF0">
    <property type="entry name" value="CELL CYCLE CHECKPOINT PROTEIN RAD17"/>
    <property type="match status" value="1"/>
</dbReference>
<dbReference type="InterPro" id="IPR027417">
    <property type="entry name" value="P-loop_NTPase"/>
</dbReference>
<keyword evidence="6" id="KW-0539">Nucleus</keyword>
<dbReference type="GO" id="GO:0005524">
    <property type="term" value="F:ATP binding"/>
    <property type="evidence" value="ECO:0007669"/>
    <property type="project" value="UniProtKB-KW"/>
</dbReference>
<proteinExistence type="inferred from homology"/>
<dbReference type="GO" id="GO:0005634">
    <property type="term" value="C:nucleus"/>
    <property type="evidence" value="ECO:0007669"/>
    <property type="project" value="UniProtKB-SubCell"/>
</dbReference>
<dbReference type="FunCoup" id="A0A6L2Q4X2">
    <property type="interactions" value="941"/>
</dbReference>
<dbReference type="EMBL" id="BLKM01000900">
    <property type="protein sequence ID" value="GFG39464.1"/>
    <property type="molecule type" value="Genomic_DNA"/>
</dbReference>
<evidence type="ECO:0000256" key="8">
    <source>
        <dbReference type="SAM" id="MobiDB-lite"/>
    </source>
</evidence>
<dbReference type="InterPro" id="IPR004582">
    <property type="entry name" value="Checkpoint_prot_Rad17_Rad24"/>
</dbReference>
<keyword evidence="10" id="KW-1185">Reference proteome</keyword>
<evidence type="ECO:0000256" key="6">
    <source>
        <dbReference type="ARBA" id="ARBA00023242"/>
    </source>
</evidence>
<dbReference type="InParanoid" id="A0A6L2Q4X2"/>
<evidence type="ECO:0000256" key="4">
    <source>
        <dbReference type="ARBA" id="ARBA00022763"/>
    </source>
</evidence>
<name>A0A6L2Q4X2_COPFO</name>
<feature type="region of interest" description="Disordered" evidence="8">
    <location>
        <begin position="291"/>
        <end position="339"/>
    </location>
</feature>
<dbReference type="SUPFAM" id="SSF52540">
    <property type="entry name" value="P-loop containing nucleoside triphosphate hydrolases"/>
    <property type="match status" value="1"/>
</dbReference>
<keyword evidence="4" id="KW-0227">DNA damage</keyword>
<evidence type="ECO:0000256" key="2">
    <source>
        <dbReference type="ARBA" id="ARBA00006168"/>
    </source>
</evidence>
<dbReference type="AlphaFoldDB" id="A0A6L2Q4X2"/>
<accession>A0A6L2Q4X2</accession>
<gene>
    <name evidence="9" type="ORF">Cfor_08413</name>
</gene>
<dbReference type="GO" id="GO:0006281">
    <property type="term" value="P:DNA repair"/>
    <property type="evidence" value="ECO:0007669"/>
    <property type="project" value="InterPro"/>
</dbReference>
<comment type="caution">
    <text evidence="9">The sequence shown here is derived from an EMBL/GenBank/DDBJ whole genome shotgun (WGS) entry which is preliminary data.</text>
</comment>
<dbReference type="Pfam" id="PF03215">
    <property type="entry name" value="Rad17"/>
    <property type="match status" value="1"/>
</dbReference>
<dbReference type="GO" id="GO:0003689">
    <property type="term" value="F:DNA clamp loader activity"/>
    <property type="evidence" value="ECO:0007669"/>
    <property type="project" value="TreeGrafter"/>
</dbReference>
<keyword evidence="7" id="KW-0131">Cell cycle</keyword>
<dbReference type="Gene3D" id="3.40.50.300">
    <property type="entry name" value="P-loop containing nucleotide triphosphate hydrolases"/>
    <property type="match status" value="1"/>
</dbReference>
<keyword evidence="5" id="KW-0067">ATP-binding</keyword>
<keyword evidence="3" id="KW-0547">Nucleotide-binding</keyword>
<organism evidence="9 10">
    <name type="scientific">Coptotermes formosanus</name>
    <name type="common">Formosan subterranean termite</name>
    <dbReference type="NCBI Taxonomy" id="36987"/>
    <lineage>
        <taxon>Eukaryota</taxon>
        <taxon>Metazoa</taxon>
        <taxon>Ecdysozoa</taxon>
        <taxon>Arthropoda</taxon>
        <taxon>Hexapoda</taxon>
        <taxon>Insecta</taxon>
        <taxon>Pterygota</taxon>
        <taxon>Neoptera</taxon>
        <taxon>Polyneoptera</taxon>
        <taxon>Dictyoptera</taxon>
        <taxon>Blattodea</taxon>
        <taxon>Blattoidea</taxon>
        <taxon>Termitoidae</taxon>
        <taxon>Rhinotermitidae</taxon>
        <taxon>Coptotermes</taxon>
    </lineage>
</organism>
<feature type="compositionally biased region" description="Basic residues" evidence="8">
    <location>
        <begin position="291"/>
        <end position="308"/>
    </location>
</feature>